<dbReference type="InterPro" id="IPR013512">
    <property type="entry name" value="DXP_reductoisomerase_N"/>
</dbReference>
<feature type="binding site" evidence="9">
    <location>
        <position position="208"/>
    </location>
    <ligand>
        <name>1-deoxy-D-xylulose 5-phosphate</name>
        <dbReference type="ChEBI" id="CHEBI:57792"/>
    </ligand>
</feature>
<comment type="similarity">
    <text evidence="2 9">Belongs to the DXR family.</text>
</comment>
<dbReference type="PANTHER" id="PTHR30525:SF0">
    <property type="entry name" value="1-DEOXY-D-XYLULOSE 5-PHOSPHATE REDUCTOISOMERASE, CHLOROPLASTIC"/>
    <property type="match status" value="1"/>
</dbReference>
<dbReference type="AlphaFoldDB" id="A0A0H3XLL1"/>
<organism evidence="13 14">
    <name type="scientific">Spiroplasma eriocheiris</name>
    <dbReference type="NCBI Taxonomy" id="315358"/>
    <lineage>
        <taxon>Bacteria</taxon>
        <taxon>Bacillati</taxon>
        <taxon>Mycoplasmatota</taxon>
        <taxon>Mollicutes</taxon>
        <taxon>Entomoplasmatales</taxon>
        <taxon>Spiroplasmataceae</taxon>
        <taxon>Spiroplasma</taxon>
    </lineage>
</organism>
<evidence type="ECO:0000259" key="11">
    <source>
        <dbReference type="Pfam" id="PF08436"/>
    </source>
</evidence>
<keyword evidence="6 9" id="KW-0464">Manganese</keyword>
<dbReference type="GO" id="GO:0016853">
    <property type="term" value="F:isomerase activity"/>
    <property type="evidence" value="ECO:0007669"/>
    <property type="project" value="UniProtKB-KW"/>
</dbReference>
<feature type="binding site" evidence="9">
    <location>
        <position position="124"/>
    </location>
    <ligand>
        <name>NADPH</name>
        <dbReference type="ChEBI" id="CHEBI:57783"/>
    </ligand>
</feature>
<feature type="binding site" evidence="9">
    <location>
        <position position="149"/>
    </location>
    <ligand>
        <name>1-deoxy-D-xylulose 5-phosphate</name>
        <dbReference type="ChEBI" id="CHEBI:57792"/>
    </ligand>
</feature>
<feature type="binding site" evidence="9">
    <location>
        <position position="148"/>
    </location>
    <ligand>
        <name>Mn(2+)</name>
        <dbReference type="ChEBI" id="CHEBI:29035"/>
    </ligand>
</feature>
<dbReference type="Pfam" id="PF13288">
    <property type="entry name" value="DXPR_C"/>
    <property type="match status" value="1"/>
</dbReference>
<keyword evidence="13" id="KW-0413">Isomerase</keyword>
<evidence type="ECO:0000256" key="3">
    <source>
        <dbReference type="ARBA" id="ARBA00022723"/>
    </source>
</evidence>
<dbReference type="InterPro" id="IPR003821">
    <property type="entry name" value="DXP_reductoisomerase"/>
</dbReference>
<dbReference type="RefSeq" id="WP_047791632.1">
    <property type="nucleotide sequence ID" value="NZ_CP011856.1"/>
</dbReference>
<evidence type="ECO:0000313" key="14">
    <source>
        <dbReference type="Proteomes" id="UP000035661"/>
    </source>
</evidence>
<feature type="binding site" evidence="9">
    <location>
        <position position="150"/>
    </location>
    <ligand>
        <name>1-deoxy-D-xylulose 5-phosphate</name>
        <dbReference type="ChEBI" id="CHEBI:57792"/>
    </ligand>
</feature>
<dbReference type="EC" id="1.1.1.267" evidence="9"/>
<keyword evidence="4 9" id="KW-0521">NADP</keyword>
<evidence type="ECO:0000256" key="1">
    <source>
        <dbReference type="ARBA" id="ARBA00005094"/>
    </source>
</evidence>
<evidence type="ECO:0000256" key="2">
    <source>
        <dbReference type="ARBA" id="ARBA00006825"/>
    </source>
</evidence>
<name>A0A0H3XLL1_9MOLU</name>
<keyword evidence="14" id="KW-1185">Reference proteome</keyword>
<evidence type="ECO:0000259" key="12">
    <source>
        <dbReference type="Pfam" id="PF13288"/>
    </source>
</evidence>
<feature type="binding site" evidence="9">
    <location>
        <position position="36"/>
    </location>
    <ligand>
        <name>NADPH</name>
        <dbReference type="ChEBI" id="CHEBI:57783"/>
    </ligand>
</feature>
<dbReference type="NCBIfam" id="TIGR00243">
    <property type="entry name" value="Dxr"/>
    <property type="match status" value="1"/>
</dbReference>
<comment type="pathway">
    <text evidence="1 9">Isoprenoid biosynthesis; isopentenyl diphosphate biosynthesis via DXP pathway; isopentenyl diphosphate from 1-deoxy-D-xylulose 5-phosphate: step 1/6.</text>
</comment>
<feature type="binding site" evidence="9">
    <location>
        <position position="38"/>
    </location>
    <ligand>
        <name>NADPH</name>
        <dbReference type="ChEBI" id="CHEBI:57783"/>
    </ligand>
</feature>
<dbReference type="PANTHER" id="PTHR30525">
    <property type="entry name" value="1-DEOXY-D-XYLULOSE 5-PHOSPHATE REDUCTOISOMERASE"/>
    <property type="match status" value="1"/>
</dbReference>
<dbReference type="InterPro" id="IPR036169">
    <property type="entry name" value="DXPR_C_sf"/>
</dbReference>
<accession>A0A0H3XLL1</accession>
<feature type="binding site" evidence="9">
    <location>
        <position position="13"/>
    </location>
    <ligand>
        <name>NADPH</name>
        <dbReference type="ChEBI" id="CHEBI:57783"/>
    </ligand>
</feature>
<dbReference type="Gene3D" id="1.10.1740.10">
    <property type="match status" value="1"/>
</dbReference>
<evidence type="ECO:0000256" key="8">
    <source>
        <dbReference type="ARBA" id="ARBA00048543"/>
    </source>
</evidence>
<protein>
    <recommendedName>
        <fullName evidence="9">1-deoxy-D-xylulose 5-phosphate reductoisomerase</fullName>
        <shortName evidence="9">DXP reductoisomerase</shortName>
        <ecNumber evidence="9">1.1.1.267</ecNumber>
    </recommendedName>
    <alternativeName>
        <fullName evidence="9">1-deoxyxylulose-5-phosphate reductoisomerase</fullName>
    </alternativeName>
    <alternativeName>
        <fullName evidence="9">2-C-methyl-D-erythritol 4-phosphate synthase</fullName>
    </alternativeName>
</protein>
<evidence type="ECO:0000313" key="13">
    <source>
        <dbReference type="EMBL" id="AKM54429.1"/>
    </source>
</evidence>
<dbReference type="Proteomes" id="UP000035661">
    <property type="component" value="Chromosome"/>
</dbReference>
<dbReference type="GO" id="GO:0051484">
    <property type="term" value="P:isopentenyl diphosphate biosynthetic process, methylerythritol 4-phosphate pathway involved in terpenoid biosynthetic process"/>
    <property type="evidence" value="ECO:0007669"/>
    <property type="project" value="TreeGrafter"/>
</dbReference>
<feature type="binding site" evidence="9">
    <location>
        <position position="217"/>
    </location>
    <ligand>
        <name>Mn(2+)</name>
        <dbReference type="ChEBI" id="CHEBI:29035"/>
    </ligand>
</feature>
<comment type="cofactor">
    <cofactor evidence="9">
        <name>Mg(2+)</name>
        <dbReference type="ChEBI" id="CHEBI:18420"/>
    </cofactor>
    <cofactor evidence="9">
        <name>Mn(2+)</name>
        <dbReference type="ChEBI" id="CHEBI:29035"/>
    </cofactor>
</comment>
<dbReference type="PIRSF" id="PIRSF006205">
    <property type="entry name" value="Dxp_reductismrs"/>
    <property type="match status" value="1"/>
</dbReference>
<feature type="domain" description="DXP reductoisomerase C-terminal" evidence="12">
    <location>
        <begin position="255"/>
        <end position="369"/>
    </location>
</feature>
<keyword evidence="5 9" id="KW-0560">Oxidoreductase</keyword>
<evidence type="ECO:0000256" key="9">
    <source>
        <dbReference type="HAMAP-Rule" id="MF_00183"/>
    </source>
</evidence>
<dbReference type="PATRIC" id="fig|743698.3.peg.875"/>
<feature type="binding site" evidence="9">
    <location>
        <position position="213"/>
    </location>
    <ligand>
        <name>1-deoxy-D-xylulose 5-phosphate</name>
        <dbReference type="ChEBI" id="CHEBI:57792"/>
    </ligand>
</feature>
<dbReference type="Pfam" id="PF08436">
    <property type="entry name" value="DXP_redisom_C"/>
    <property type="match status" value="1"/>
</dbReference>
<keyword evidence="9" id="KW-0460">Magnesium</keyword>
<dbReference type="EMBL" id="CP011856">
    <property type="protein sequence ID" value="AKM54429.1"/>
    <property type="molecule type" value="Genomic_DNA"/>
</dbReference>
<evidence type="ECO:0000256" key="6">
    <source>
        <dbReference type="ARBA" id="ARBA00023211"/>
    </source>
</evidence>
<evidence type="ECO:0000256" key="7">
    <source>
        <dbReference type="ARBA" id="ARBA00023229"/>
    </source>
</evidence>
<dbReference type="STRING" id="315358.SERIO_v1c08690"/>
<feature type="domain" description="1-deoxy-D-xylulose 5-phosphate reductoisomerase N-terminal" evidence="10">
    <location>
        <begin position="4"/>
        <end position="130"/>
    </location>
</feature>
<dbReference type="KEGG" id="seri:SERIO_v1c08690"/>
<dbReference type="SUPFAM" id="SSF69055">
    <property type="entry name" value="1-deoxy-D-xylulose-5-phosphate reductoisomerase, C-terminal domain"/>
    <property type="match status" value="1"/>
</dbReference>
<dbReference type="SUPFAM" id="SSF55347">
    <property type="entry name" value="Glyceraldehyde-3-phosphate dehydrogenase-like, C-terminal domain"/>
    <property type="match status" value="1"/>
</dbReference>
<feature type="binding site" evidence="9">
    <location>
        <position position="122"/>
    </location>
    <ligand>
        <name>NADPH</name>
        <dbReference type="ChEBI" id="CHEBI:57783"/>
    </ligand>
</feature>
<gene>
    <name evidence="9 13" type="primary">dxr</name>
    <name evidence="13" type="ORF">SERIO_v1c08690</name>
</gene>
<evidence type="ECO:0000256" key="4">
    <source>
        <dbReference type="ARBA" id="ARBA00022857"/>
    </source>
</evidence>
<sequence>MREIILFGASGNIGSQTLRILKNNPQDFCLVAVGMGQNFSNLAAIIKSFPSIKKVWVLATTKVKQLQQKYPQLEFLTNNTGFDQILASYPQALVVNAISGFGGLYPTLASLQTKNRQLLLANKESLVLAGDLINQLITTNNCTLYPVDSEHCAIFQCLEANNHINKIFLTASGGMFSQLSLAELAKIDDTTAFSHPTWKMGANITIDSSSMMNKALEILEAYHLFKTKKIEVLIHPQSIVHSAVQYDDYSIIAQLSVPNMEQVISYFLYYPIRKSQVTFQPLDFSNLTLTFQPANVNRWLAIKLAYQCLAQPNSLAVVMNAANEALRALFIAKKIRFYEIVPYVEYFMQHHQPRNLTNYQEIKELNDIIKREVNNFFEKSD</sequence>
<dbReference type="HAMAP" id="MF_00183">
    <property type="entry name" value="DXP_reductoisom"/>
    <property type="match status" value="1"/>
</dbReference>
<feature type="binding site" evidence="9">
    <location>
        <position position="214"/>
    </location>
    <ligand>
        <name>1-deoxy-D-xylulose 5-phosphate</name>
        <dbReference type="ChEBI" id="CHEBI:57792"/>
    </ligand>
</feature>
<dbReference type="GO" id="GO:0070402">
    <property type="term" value="F:NADPH binding"/>
    <property type="evidence" value="ECO:0007669"/>
    <property type="project" value="InterPro"/>
</dbReference>
<feature type="binding site" evidence="9">
    <location>
        <position position="123"/>
    </location>
    <ligand>
        <name>1-deoxy-D-xylulose 5-phosphate</name>
        <dbReference type="ChEBI" id="CHEBI:57792"/>
    </ligand>
</feature>
<feature type="binding site" evidence="9">
    <location>
        <position position="201"/>
    </location>
    <ligand>
        <name>NADPH</name>
        <dbReference type="ChEBI" id="CHEBI:57783"/>
    </ligand>
</feature>
<feature type="domain" description="1-deoxy-D-xylulose 5-phosphate reductoisomerase C-terminal" evidence="11">
    <location>
        <begin position="144"/>
        <end position="225"/>
    </location>
</feature>
<feature type="binding site" evidence="9">
    <location>
        <position position="195"/>
    </location>
    <ligand>
        <name>1-deoxy-D-xylulose 5-phosphate</name>
        <dbReference type="ChEBI" id="CHEBI:57792"/>
    </ligand>
</feature>
<feature type="binding site" evidence="9">
    <location>
        <position position="217"/>
    </location>
    <ligand>
        <name>1-deoxy-D-xylulose 5-phosphate</name>
        <dbReference type="ChEBI" id="CHEBI:57792"/>
    </ligand>
</feature>
<reference evidence="14" key="2">
    <citation type="submission" date="2015-06" db="EMBL/GenBank/DDBJ databases">
        <title>Complete genome sequence of Spiroplasma eriocheiris TDA-040725-5 (DSM 21848).</title>
        <authorList>
            <person name="Lo W.-S."/>
            <person name="Kuo C.-H."/>
        </authorList>
    </citation>
    <scope>NUCLEOTIDE SEQUENCE [LARGE SCALE GENOMIC DNA]</scope>
    <source>
        <strain evidence="14">TDA-040725-5</strain>
    </source>
</reference>
<dbReference type="InterPro" id="IPR026877">
    <property type="entry name" value="DXPR_C"/>
</dbReference>
<dbReference type="SUPFAM" id="SSF51735">
    <property type="entry name" value="NAD(P)-binding Rossmann-fold domains"/>
    <property type="match status" value="1"/>
</dbReference>
<comment type="function">
    <text evidence="9">Catalyzes the NADPH-dependent rearrangement and reduction of 1-deoxy-D-xylulose-5-phosphate (DXP) to 2-C-methyl-D-erythritol 4-phosphate (MEP).</text>
</comment>
<dbReference type="InterPro" id="IPR013644">
    <property type="entry name" value="DXP_reductoisomerase_C"/>
</dbReference>
<comment type="catalytic activity">
    <reaction evidence="8">
        <text>2-C-methyl-D-erythritol 4-phosphate + NADP(+) = 1-deoxy-D-xylulose 5-phosphate + NADPH + H(+)</text>
        <dbReference type="Rhea" id="RHEA:13717"/>
        <dbReference type="ChEBI" id="CHEBI:15378"/>
        <dbReference type="ChEBI" id="CHEBI:57783"/>
        <dbReference type="ChEBI" id="CHEBI:57792"/>
        <dbReference type="ChEBI" id="CHEBI:58262"/>
        <dbReference type="ChEBI" id="CHEBI:58349"/>
        <dbReference type="EC" id="1.1.1.267"/>
    </reaction>
    <physiologicalReaction direction="right-to-left" evidence="8">
        <dbReference type="Rhea" id="RHEA:13719"/>
    </physiologicalReaction>
</comment>
<reference evidence="13 14" key="1">
    <citation type="journal article" date="2015" name="Genome Biol. Evol.">
        <title>Found and Lost: The Fates of Horizontally Acquired Genes in Arthropod-Symbiotic Spiroplasma.</title>
        <authorList>
            <person name="Lo W.S."/>
            <person name="Gasparich G.E."/>
            <person name="Kuo C.H."/>
        </authorList>
    </citation>
    <scope>NUCLEOTIDE SEQUENCE [LARGE SCALE GENOMIC DNA]</scope>
    <source>
        <strain evidence="14">TDA-040725-5</strain>
    </source>
</reference>
<dbReference type="Pfam" id="PF02670">
    <property type="entry name" value="DXP_reductoisom"/>
    <property type="match status" value="1"/>
</dbReference>
<evidence type="ECO:0000259" key="10">
    <source>
        <dbReference type="Pfam" id="PF02670"/>
    </source>
</evidence>
<keyword evidence="7 9" id="KW-0414">Isoprene biosynthesis</keyword>
<feature type="binding site" evidence="9">
    <location>
        <position position="11"/>
    </location>
    <ligand>
        <name>NADPH</name>
        <dbReference type="ChEBI" id="CHEBI:57783"/>
    </ligand>
</feature>
<feature type="binding site" evidence="9">
    <location>
        <position position="150"/>
    </location>
    <ligand>
        <name>Mn(2+)</name>
        <dbReference type="ChEBI" id="CHEBI:29035"/>
    </ligand>
</feature>
<dbReference type="GO" id="GO:0030145">
    <property type="term" value="F:manganese ion binding"/>
    <property type="evidence" value="ECO:0007669"/>
    <property type="project" value="TreeGrafter"/>
</dbReference>
<dbReference type="Gene3D" id="3.40.50.720">
    <property type="entry name" value="NAD(P)-binding Rossmann-like Domain"/>
    <property type="match status" value="1"/>
</dbReference>
<evidence type="ECO:0000256" key="5">
    <source>
        <dbReference type="ARBA" id="ARBA00023002"/>
    </source>
</evidence>
<dbReference type="GO" id="GO:0030604">
    <property type="term" value="F:1-deoxy-D-xylulose-5-phosphate reductoisomerase activity"/>
    <property type="evidence" value="ECO:0007669"/>
    <property type="project" value="UniProtKB-UniRule"/>
</dbReference>
<feature type="binding site" evidence="9">
    <location>
        <position position="172"/>
    </location>
    <ligand>
        <name>1-deoxy-D-xylulose 5-phosphate</name>
        <dbReference type="ChEBI" id="CHEBI:57792"/>
    </ligand>
</feature>
<dbReference type="UniPathway" id="UPA00056">
    <property type="reaction ID" value="UER00092"/>
</dbReference>
<comment type="caution">
    <text evidence="9">Lacks conserved residue(s) required for the propagation of feature annotation.</text>
</comment>
<keyword evidence="3 9" id="KW-0479">Metal-binding</keyword>
<dbReference type="InterPro" id="IPR036291">
    <property type="entry name" value="NAD(P)-bd_dom_sf"/>
</dbReference>
<proteinExistence type="inferred from homology"/>